<dbReference type="InterPro" id="IPR002577">
    <property type="entry name" value="HTH_HxlR"/>
</dbReference>
<evidence type="ECO:0000313" key="6">
    <source>
        <dbReference type="Proteomes" id="UP001595926"/>
    </source>
</evidence>
<gene>
    <name evidence="5" type="ORF">ACFPDQ_00640</name>
</gene>
<dbReference type="PANTHER" id="PTHR33204">
    <property type="entry name" value="TRANSCRIPTIONAL REGULATOR, MARR FAMILY"/>
    <property type="match status" value="1"/>
</dbReference>
<feature type="domain" description="HTH hxlR-type" evidence="4">
    <location>
        <begin position="1"/>
        <end position="87"/>
    </location>
</feature>
<dbReference type="InterPro" id="IPR036390">
    <property type="entry name" value="WH_DNA-bd_sf"/>
</dbReference>
<keyword evidence="2" id="KW-0238">DNA-binding</keyword>
<dbReference type="PANTHER" id="PTHR33204:SF18">
    <property type="entry name" value="TRANSCRIPTIONAL REGULATORY PROTEIN"/>
    <property type="match status" value="1"/>
</dbReference>
<name>A0ABV9T9V5_9GAMM</name>
<keyword evidence="3" id="KW-0804">Transcription</keyword>
<dbReference type="EMBL" id="JBHSJH010000001">
    <property type="protein sequence ID" value="MFC4891553.1"/>
    <property type="molecule type" value="Genomic_DNA"/>
</dbReference>
<evidence type="ECO:0000256" key="2">
    <source>
        <dbReference type="ARBA" id="ARBA00023125"/>
    </source>
</evidence>
<organism evidence="5 6">
    <name type="scientific">Pseudofrancisella aestuarii</name>
    <dbReference type="NCBI Taxonomy" id="2670347"/>
    <lineage>
        <taxon>Bacteria</taxon>
        <taxon>Pseudomonadati</taxon>
        <taxon>Pseudomonadota</taxon>
        <taxon>Gammaproteobacteria</taxon>
        <taxon>Thiotrichales</taxon>
        <taxon>Francisellaceae</taxon>
        <taxon>Pseudofrancisella</taxon>
    </lineage>
</organism>
<protein>
    <submittedName>
        <fullName evidence="5">Winged helix-turn-helix transcriptional regulator</fullName>
    </submittedName>
</protein>
<dbReference type="PROSITE" id="PS51118">
    <property type="entry name" value="HTH_HXLR"/>
    <property type="match status" value="1"/>
</dbReference>
<dbReference type="Gene3D" id="1.10.10.10">
    <property type="entry name" value="Winged helix-like DNA-binding domain superfamily/Winged helix DNA-binding domain"/>
    <property type="match status" value="1"/>
</dbReference>
<keyword evidence="1" id="KW-0805">Transcription regulation</keyword>
<dbReference type="Proteomes" id="UP001595926">
    <property type="component" value="Unassembled WGS sequence"/>
</dbReference>
<sequence>MKYCIDKSLLENETKRFSELQYDISKISQRILSLSLRNLERNGLVSRRVESTIPPSVYYSLTPFGETLLVHIKGIIDWTRRNYKEIKKSQELFDQKK</sequence>
<reference evidence="6" key="1">
    <citation type="journal article" date="2019" name="Int. J. Syst. Evol. Microbiol.">
        <title>The Global Catalogue of Microorganisms (GCM) 10K type strain sequencing project: providing services to taxonomists for standard genome sequencing and annotation.</title>
        <authorList>
            <consortium name="The Broad Institute Genomics Platform"/>
            <consortium name="The Broad Institute Genome Sequencing Center for Infectious Disease"/>
            <person name="Wu L."/>
            <person name="Ma J."/>
        </authorList>
    </citation>
    <scope>NUCLEOTIDE SEQUENCE [LARGE SCALE GENOMIC DNA]</scope>
    <source>
        <strain evidence="6">CGMCC 1.13718</strain>
    </source>
</reference>
<comment type="caution">
    <text evidence="5">The sequence shown here is derived from an EMBL/GenBank/DDBJ whole genome shotgun (WGS) entry which is preliminary data.</text>
</comment>
<dbReference type="SUPFAM" id="SSF46785">
    <property type="entry name" value="Winged helix' DNA-binding domain"/>
    <property type="match status" value="1"/>
</dbReference>
<dbReference type="InterPro" id="IPR036388">
    <property type="entry name" value="WH-like_DNA-bd_sf"/>
</dbReference>
<evidence type="ECO:0000313" key="5">
    <source>
        <dbReference type="EMBL" id="MFC4891553.1"/>
    </source>
</evidence>
<dbReference type="RefSeq" id="WP_244614580.1">
    <property type="nucleotide sequence ID" value="NZ_JBHSJH010000001.1"/>
</dbReference>
<accession>A0ABV9T9V5</accession>
<evidence type="ECO:0000256" key="3">
    <source>
        <dbReference type="ARBA" id="ARBA00023163"/>
    </source>
</evidence>
<dbReference type="Pfam" id="PF01638">
    <property type="entry name" value="HxlR"/>
    <property type="match status" value="1"/>
</dbReference>
<keyword evidence="6" id="KW-1185">Reference proteome</keyword>
<evidence type="ECO:0000259" key="4">
    <source>
        <dbReference type="PROSITE" id="PS51118"/>
    </source>
</evidence>
<evidence type="ECO:0000256" key="1">
    <source>
        <dbReference type="ARBA" id="ARBA00023015"/>
    </source>
</evidence>
<proteinExistence type="predicted"/>